<keyword evidence="2" id="KW-0472">Membrane</keyword>
<protein>
    <submittedName>
        <fullName evidence="3">Uncharacterized protein</fullName>
    </submittedName>
</protein>
<proteinExistence type="predicted"/>
<sequence>MAKYMVTENEVKEALDIDSFRNMSKDKIMEFVSAIPNMDKDVAIKIIEQFPAYTESANNMLAQLNAMCNNAMKENGESQKEAIEAYKKILDDLGELLKKDTITAEERMQITEQMITVADRISAKDTENKEFLNGIIKYGVPIIGGALVLGATILGVNVKGTKIPTLKK</sequence>
<keyword evidence="4" id="KW-1185">Reference proteome</keyword>
<evidence type="ECO:0000256" key="2">
    <source>
        <dbReference type="SAM" id="Phobius"/>
    </source>
</evidence>
<feature type="transmembrane region" description="Helical" evidence="2">
    <location>
        <begin position="138"/>
        <end position="158"/>
    </location>
</feature>
<evidence type="ECO:0000313" key="4">
    <source>
        <dbReference type="Proteomes" id="UP000189761"/>
    </source>
</evidence>
<feature type="coiled-coil region" evidence="1">
    <location>
        <begin position="54"/>
        <end position="81"/>
    </location>
</feature>
<evidence type="ECO:0000256" key="1">
    <source>
        <dbReference type="SAM" id="Coils"/>
    </source>
</evidence>
<keyword evidence="1" id="KW-0175">Coiled coil</keyword>
<name>A0A8E2I8U1_9BACI</name>
<dbReference type="RefSeq" id="WP_078110013.1">
    <property type="nucleotide sequence ID" value="NZ_CP065424.1"/>
</dbReference>
<keyword evidence="2" id="KW-1133">Transmembrane helix</keyword>
<organism evidence="3 4">
    <name type="scientific">Heyndrickxia oleronia</name>
    <dbReference type="NCBI Taxonomy" id="38875"/>
    <lineage>
        <taxon>Bacteria</taxon>
        <taxon>Bacillati</taxon>
        <taxon>Bacillota</taxon>
        <taxon>Bacilli</taxon>
        <taxon>Bacillales</taxon>
        <taxon>Bacillaceae</taxon>
        <taxon>Heyndrickxia</taxon>
    </lineage>
</organism>
<gene>
    <name evidence="3" type="ORF">BWZ43_09080</name>
</gene>
<dbReference type="Proteomes" id="UP000189761">
    <property type="component" value="Unassembled WGS sequence"/>
</dbReference>
<reference evidence="3 4" key="1">
    <citation type="submission" date="2017-01" db="EMBL/GenBank/DDBJ databases">
        <title>Draft genome sequence of Bacillus oleronius.</title>
        <authorList>
            <person name="Allam M."/>
        </authorList>
    </citation>
    <scope>NUCLEOTIDE SEQUENCE [LARGE SCALE GENOMIC DNA]</scope>
    <source>
        <strain evidence="3 4">DSM 9356</strain>
    </source>
</reference>
<comment type="caution">
    <text evidence="3">The sequence shown here is derived from an EMBL/GenBank/DDBJ whole genome shotgun (WGS) entry which is preliminary data.</text>
</comment>
<keyword evidence="2" id="KW-0812">Transmembrane</keyword>
<dbReference type="AlphaFoldDB" id="A0A8E2I8U1"/>
<accession>A0A8E2I8U1</accession>
<dbReference type="EMBL" id="MTLA01000086">
    <property type="protein sequence ID" value="OOP68732.1"/>
    <property type="molecule type" value="Genomic_DNA"/>
</dbReference>
<evidence type="ECO:0000313" key="3">
    <source>
        <dbReference type="EMBL" id="OOP68732.1"/>
    </source>
</evidence>